<evidence type="ECO:0000256" key="7">
    <source>
        <dbReference type="ARBA" id="ARBA00046050"/>
    </source>
</evidence>
<comment type="subcellular location">
    <subcellularLocation>
        <location evidence="1">Secreted</location>
    </subcellularLocation>
</comment>
<gene>
    <name evidence="10" type="primary">SPINK1</name>
</gene>
<dbReference type="EMBL" id="AAKN02010028">
    <property type="status" value="NOT_ANNOTATED_CDS"/>
    <property type="molecule type" value="Genomic_DNA"/>
</dbReference>
<dbReference type="SMART" id="SM00280">
    <property type="entry name" value="KAZAL"/>
    <property type="match status" value="1"/>
</dbReference>
<dbReference type="RefSeq" id="XP_003477374.1">
    <property type="nucleotide sequence ID" value="XM_003477326.3"/>
</dbReference>
<evidence type="ECO:0000259" key="9">
    <source>
        <dbReference type="PROSITE" id="PS51465"/>
    </source>
</evidence>
<dbReference type="Proteomes" id="UP000005447">
    <property type="component" value="Unassembled WGS sequence"/>
</dbReference>
<feature type="signal peptide" evidence="8">
    <location>
        <begin position="1"/>
        <end position="23"/>
    </location>
</feature>
<dbReference type="Pfam" id="PF00050">
    <property type="entry name" value="Kazal_1"/>
    <property type="match status" value="1"/>
</dbReference>
<dbReference type="OrthoDB" id="126772at2759"/>
<dbReference type="HOGENOM" id="CLU_169765_6_0_1"/>
<dbReference type="PROSITE" id="PS00282">
    <property type="entry name" value="KAZAL_1"/>
    <property type="match status" value="1"/>
</dbReference>
<evidence type="ECO:0000313" key="11">
    <source>
        <dbReference type="Proteomes" id="UP000005447"/>
    </source>
</evidence>
<dbReference type="OMA" id="REAKCNN"/>
<dbReference type="CDD" id="cd01327">
    <property type="entry name" value="KAZAL_PSTI"/>
    <property type="match status" value="1"/>
</dbReference>
<dbReference type="PANTHER" id="PTHR21312:SF27">
    <property type="entry name" value="SERINE PROTEASE INHIBITOR KAZAL-TYPE 1"/>
    <property type="match status" value="1"/>
</dbReference>
<dbReference type="Bgee" id="ENSCPOG00000010443">
    <property type="expression patterns" value="Expressed in liver and 2 other cell types or tissues"/>
</dbReference>
<feature type="domain" description="Kazal-like" evidence="9">
    <location>
        <begin position="25"/>
        <end position="78"/>
    </location>
</feature>
<dbReference type="AlphaFoldDB" id="H0VGW8"/>
<dbReference type="SUPFAM" id="SSF100895">
    <property type="entry name" value="Kazal-type serine protease inhibitors"/>
    <property type="match status" value="1"/>
</dbReference>
<evidence type="ECO:0000256" key="3">
    <source>
        <dbReference type="ARBA" id="ARBA00022690"/>
    </source>
</evidence>
<dbReference type="GeneID" id="100719912"/>
<evidence type="ECO:0000256" key="2">
    <source>
        <dbReference type="ARBA" id="ARBA00022525"/>
    </source>
</evidence>
<proteinExistence type="predicted"/>
<dbReference type="GO" id="GO:0007263">
    <property type="term" value="P:nitric oxide mediated signal transduction"/>
    <property type="evidence" value="ECO:0007669"/>
    <property type="project" value="Ensembl"/>
</dbReference>
<organism evidence="10 11">
    <name type="scientific">Cavia porcellus</name>
    <name type="common">Guinea pig</name>
    <dbReference type="NCBI Taxonomy" id="10141"/>
    <lineage>
        <taxon>Eukaryota</taxon>
        <taxon>Metazoa</taxon>
        <taxon>Chordata</taxon>
        <taxon>Craniata</taxon>
        <taxon>Vertebrata</taxon>
        <taxon>Euteleostomi</taxon>
        <taxon>Mammalia</taxon>
        <taxon>Eutheria</taxon>
        <taxon>Euarchontoglires</taxon>
        <taxon>Glires</taxon>
        <taxon>Rodentia</taxon>
        <taxon>Hystricomorpha</taxon>
        <taxon>Caviidae</taxon>
        <taxon>Cavia</taxon>
    </lineage>
</organism>
<evidence type="ECO:0000256" key="8">
    <source>
        <dbReference type="SAM" id="SignalP"/>
    </source>
</evidence>
<dbReference type="InParanoid" id="H0VGW8"/>
<dbReference type="GO" id="GO:2001256">
    <property type="term" value="P:regulation of store-operated calcium entry"/>
    <property type="evidence" value="ECO:0007669"/>
    <property type="project" value="Ensembl"/>
</dbReference>
<evidence type="ECO:0000256" key="5">
    <source>
        <dbReference type="ARBA" id="ARBA00023157"/>
    </source>
</evidence>
<dbReference type="InterPro" id="IPR036058">
    <property type="entry name" value="Kazal_dom_sf"/>
</dbReference>
<feature type="chain" id="PRO_5011637043" evidence="8">
    <location>
        <begin position="24"/>
        <end position="78"/>
    </location>
</feature>
<keyword evidence="3" id="KW-0646">Protease inhibitor</keyword>
<dbReference type="InterPro" id="IPR001239">
    <property type="entry name" value="Prot_inh_Kazal-m"/>
</dbReference>
<keyword evidence="11" id="KW-1185">Reference proteome</keyword>
<name>H0VGW8_CAVPO</name>
<dbReference type="KEGG" id="cpoc:100719912"/>
<dbReference type="PANTHER" id="PTHR21312">
    <property type="entry name" value="SERINE PROTEASE INHIBITOR"/>
    <property type="match status" value="1"/>
</dbReference>
<keyword evidence="5" id="KW-1015">Disulfide bond</keyword>
<dbReference type="GeneTree" id="ENSGT00530000064228"/>
<dbReference type="eggNOG" id="KOG3649">
    <property type="taxonomic scope" value="Eukaryota"/>
</dbReference>
<dbReference type="GO" id="GO:0090281">
    <property type="term" value="P:negative regulation of calcium ion import"/>
    <property type="evidence" value="ECO:0007669"/>
    <property type="project" value="Ensembl"/>
</dbReference>
<reference evidence="10" key="2">
    <citation type="submission" date="2025-08" db="UniProtKB">
        <authorList>
            <consortium name="Ensembl"/>
        </authorList>
    </citation>
    <scope>IDENTIFICATION</scope>
    <source>
        <strain evidence="10">2N</strain>
    </source>
</reference>
<reference evidence="10" key="3">
    <citation type="submission" date="2025-09" db="UniProtKB">
        <authorList>
            <consortium name="Ensembl"/>
        </authorList>
    </citation>
    <scope>IDENTIFICATION</scope>
    <source>
        <strain evidence="10">2N</strain>
    </source>
</reference>
<reference evidence="11" key="1">
    <citation type="journal article" date="2011" name="Nature">
        <title>A high-resolution map of human evolutionary constraint using 29 mammals.</title>
        <authorList>
            <person name="Lindblad-Toh K."/>
            <person name="Garber M."/>
            <person name="Zuk O."/>
            <person name="Lin M.F."/>
            <person name="Parker B.J."/>
            <person name="Washietl S."/>
            <person name="Kheradpour P."/>
            <person name="Ernst J."/>
            <person name="Jordan G."/>
            <person name="Mauceli E."/>
            <person name="Ward L.D."/>
            <person name="Lowe C.B."/>
            <person name="Holloway A.K."/>
            <person name="Clamp M."/>
            <person name="Gnerre S."/>
            <person name="Alfoldi J."/>
            <person name="Beal K."/>
            <person name="Chang J."/>
            <person name="Clawson H."/>
            <person name="Cuff J."/>
            <person name="Di Palma F."/>
            <person name="Fitzgerald S."/>
            <person name="Flicek P."/>
            <person name="Guttman M."/>
            <person name="Hubisz M.J."/>
            <person name="Jaffe D.B."/>
            <person name="Jungreis I."/>
            <person name="Kent W.J."/>
            <person name="Kostka D."/>
            <person name="Lara M."/>
            <person name="Martins A.L."/>
            <person name="Massingham T."/>
            <person name="Moltke I."/>
            <person name="Raney B.J."/>
            <person name="Rasmussen M.D."/>
            <person name="Robinson J."/>
            <person name="Stark A."/>
            <person name="Vilella A.J."/>
            <person name="Wen J."/>
            <person name="Xie X."/>
            <person name="Zody M.C."/>
            <person name="Baldwin J."/>
            <person name="Bloom T."/>
            <person name="Chin C.W."/>
            <person name="Heiman D."/>
            <person name="Nicol R."/>
            <person name="Nusbaum C."/>
            <person name="Young S."/>
            <person name="Wilkinson J."/>
            <person name="Worley K.C."/>
            <person name="Kovar C.L."/>
            <person name="Muzny D.M."/>
            <person name="Gibbs R.A."/>
            <person name="Cree A."/>
            <person name="Dihn H.H."/>
            <person name="Fowler G."/>
            <person name="Jhangiani S."/>
            <person name="Joshi V."/>
            <person name="Lee S."/>
            <person name="Lewis L.R."/>
            <person name="Nazareth L.V."/>
            <person name="Okwuonu G."/>
            <person name="Santibanez J."/>
            <person name="Warren W.C."/>
            <person name="Mardis E.R."/>
            <person name="Weinstock G.M."/>
            <person name="Wilson R.K."/>
            <person name="Delehaunty K."/>
            <person name="Dooling D."/>
            <person name="Fronik C."/>
            <person name="Fulton L."/>
            <person name="Fulton B."/>
            <person name="Graves T."/>
            <person name="Minx P."/>
            <person name="Sodergren E."/>
            <person name="Birney E."/>
            <person name="Margulies E.H."/>
            <person name="Herrero J."/>
            <person name="Green E.D."/>
            <person name="Haussler D."/>
            <person name="Siepel A."/>
            <person name="Goldman N."/>
            <person name="Pollard K.S."/>
            <person name="Pedersen J.S."/>
            <person name="Lander E.S."/>
            <person name="Kellis M."/>
        </authorList>
    </citation>
    <scope>NUCLEOTIDE SEQUENCE [LARGE SCALE GENOMIC DNA]</scope>
    <source>
        <strain evidence="11">2N</strain>
    </source>
</reference>
<evidence type="ECO:0000313" key="10">
    <source>
        <dbReference type="Ensembl" id="ENSCPOP00000009379.3"/>
    </source>
</evidence>
<dbReference type="Gene3D" id="3.30.60.30">
    <property type="match status" value="1"/>
</dbReference>
<dbReference type="GO" id="GO:0060046">
    <property type="term" value="P:regulation of acrosome reaction"/>
    <property type="evidence" value="ECO:0007669"/>
    <property type="project" value="Ensembl"/>
</dbReference>
<dbReference type="PRINTS" id="PR00290">
    <property type="entry name" value="KAZALINHBTR"/>
</dbReference>
<dbReference type="GO" id="GO:0004867">
    <property type="term" value="F:serine-type endopeptidase inhibitor activity"/>
    <property type="evidence" value="ECO:0007669"/>
    <property type="project" value="UniProtKB-KW"/>
</dbReference>
<dbReference type="FunCoup" id="H0VGW8">
    <property type="interactions" value="127"/>
</dbReference>
<comment type="function">
    <text evidence="7">Serine protease inhibitor which exhibits anti-trypsin activity. In the pancreas, protects against trypsin-catalyzed premature activation of zymogens.</text>
</comment>
<keyword evidence="2" id="KW-0964">Secreted</keyword>
<evidence type="ECO:0000256" key="1">
    <source>
        <dbReference type="ARBA" id="ARBA00004613"/>
    </source>
</evidence>
<dbReference type="PROSITE" id="PS51465">
    <property type="entry name" value="KAZAL_2"/>
    <property type="match status" value="1"/>
</dbReference>
<keyword evidence="4" id="KW-0722">Serine protease inhibitor</keyword>
<sequence>MKVTGIFLLSVLALLMLSGNTTASVERQANCDHTRLGCPRIYSPVCGTDGISYSNECLLCVENRKRQVPVLIKKSGPC</sequence>
<dbReference type="GO" id="GO:0048240">
    <property type="term" value="P:sperm capacitation"/>
    <property type="evidence" value="ECO:0007669"/>
    <property type="project" value="Ensembl"/>
</dbReference>
<evidence type="ECO:0000256" key="4">
    <source>
        <dbReference type="ARBA" id="ARBA00022900"/>
    </source>
</evidence>
<dbReference type="CTD" id="6690"/>
<protein>
    <submittedName>
        <fullName evidence="10">Serine peptidase inhibitor Kazal type 1</fullName>
    </submittedName>
</protein>
<dbReference type="GO" id="GO:0005615">
    <property type="term" value="C:extracellular space"/>
    <property type="evidence" value="ECO:0007669"/>
    <property type="project" value="Ensembl"/>
</dbReference>
<dbReference type="FunFam" id="3.30.60.30:FF:000031">
    <property type="entry name" value="Serine protease inhibitor Kazal-type 2"/>
    <property type="match status" value="1"/>
</dbReference>
<dbReference type="Ensembl" id="ENSCPOT00000010537.3">
    <property type="protein sequence ID" value="ENSCPOP00000009379.3"/>
    <property type="gene ID" value="ENSCPOG00000010443.4"/>
</dbReference>
<dbReference type="InterPro" id="IPR002350">
    <property type="entry name" value="Kazal_dom"/>
</dbReference>
<evidence type="ECO:0000256" key="6">
    <source>
        <dbReference type="ARBA" id="ARBA00037363"/>
    </source>
</evidence>
<dbReference type="VEuPathDB" id="HostDB:ENSCPOG00000010443"/>
<accession>H0VGW8</accession>
<dbReference type="STRING" id="10141.ENSCPOP00000009379"/>
<keyword evidence="8" id="KW-0732">Signal</keyword>
<comment type="function">
    <text evidence="6">In the male reproductive tract, binds to sperm heads where it modulates sperm capacitance by inhibiting calcium uptake and nitrogen oxide (NO) production.</text>
</comment>
<dbReference type="GO" id="GO:0010751">
    <property type="term" value="P:negative regulation of nitric oxide mediated signal transduction"/>
    <property type="evidence" value="ECO:0007669"/>
    <property type="project" value="Ensembl"/>
</dbReference>